<evidence type="ECO:0000313" key="4">
    <source>
        <dbReference type="EMBL" id="CAG2055478.1"/>
    </source>
</evidence>
<proteinExistence type="predicted"/>
<dbReference type="SUPFAM" id="SSF49899">
    <property type="entry name" value="Concanavalin A-like lectins/glucanases"/>
    <property type="match status" value="1"/>
</dbReference>
<reference evidence="4" key="1">
    <citation type="submission" date="2021-03" db="EMBL/GenBank/DDBJ databases">
        <authorList>
            <person name="Tran Van P."/>
        </authorList>
    </citation>
    <scope>NUCLEOTIDE SEQUENCE</scope>
</reference>
<feature type="compositionally biased region" description="Basic and acidic residues" evidence="1">
    <location>
        <begin position="238"/>
        <end position="248"/>
    </location>
</feature>
<dbReference type="InterPro" id="IPR043136">
    <property type="entry name" value="B30.2/SPRY_sf"/>
</dbReference>
<organism evidence="4 5">
    <name type="scientific">Timema podura</name>
    <name type="common">Walking stick</name>
    <dbReference type="NCBI Taxonomy" id="61482"/>
    <lineage>
        <taxon>Eukaryota</taxon>
        <taxon>Metazoa</taxon>
        <taxon>Ecdysozoa</taxon>
        <taxon>Arthropoda</taxon>
        <taxon>Hexapoda</taxon>
        <taxon>Insecta</taxon>
        <taxon>Pterygota</taxon>
        <taxon>Neoptera</taxon>
        <taxon>Polyneoptera</taxon>
        <taxon>Phasmatodea</taxon>
        <taxon>Timematodea</taxon>
        <taxon>Timematoidea</taxon>
        <taxon>Timematidae</taxon>
        <taxon>Timema</taxon>
    </lineage>
</organism>
<feature type="chain" id="PRO_5045745336" description="B30.2/SPRY domain-containing protein" evidence="2">
    <location>
        <begin position="16"/>
        <end position="431"/>
    </location>
</feature>
<dbReference type="PANTHER" id="PTHR12245:SF13">
    <property type="entry name" value="B30.2_SPRY DOMAIN-CONTAINING PROTEIN"/>
    <property type="match status" value="1"/>
</dbReference>
<protein>
    <recommendedName>
        <fullName evidence="3">B30.2/SPRY domain-containing protein</fullName>
    </recommendedName>
</protein>
<evidence type="ECO:0000313" key="5">
    <source>
        <dbReference type="Proteomes" id="UP001153148"/>
    </source>
</evidence>
<dbReference type="Pfam" id="PF00622">
    <property type="entry name" value="SPRY"/>
    <property type="match status" value="1"/>
</dbReference>
<gene>
    <name evidence="4" type="ORF">TPAB3V08_LOCUS2481</name>
</gene>
<dbReference type="InterPro" id="IPR050672">
    <property type="entry name" value="FBXO45-Fsn/SPSB_families"/>
</dbReference>
<keyword evidence="2" id="KW-0732">Signal</keyword>
<dbReference type="EMBL" id="CAJPIN010002524">
    <property type="protein sequence ID" value="CAG2055478.1"/>
    <property type="molecule type" value="Genomic_DNA"/>
</dbReference>
<evidence type="ECO:0000256" key="2">
    <source>
        <dbReference type="SAM" id="SignalP"/>
    </source>
</evidence>
<dbReference type="PANTHER" id="PTHR12245">
    <property type="entry name" value="SPRY DOMAIN CONTAINING SOCS BOX PROTEIN"/>
    <property type="match status" value="1"/>
</dbReference>
<evidence type="ECO:0000256" key="1">
    <source>
        <dbReference type="SAM" id="MobiDB-lite"/>
    </source>
</evidence>
<dbReference type="PROSITE" id="PS50188">
    <property type="entry name" value="B302_SPRY"/>
    <property type="match status" value="1"/>
</dbReference>
<dbReference type="Proteomes" id="UP001153148">
    <property type="component" value="Unassembled WGS sequence"/>
</dbReference>
<comment type="caution">
    <text evidence="4">The sequence shown here is derived from an EMBL/GenBank/DDBJ whole genome shotgun (WGS) entry which is preliminary data.</text>
</comment>
<feature type="signal peptide" evidence="2">
    <location>
        <begin position="1"/>
        <end position="15"/>
    </location>
</feature>
<dbReference type="Gene3D" id="2.60.120.920">
    <property type="match status" value="1"/>
</dbReference>
<keyword evidence="5" id="KW-1185">Reference proteome</keyword>
<sequence length="431" mass="47967">MIIIIIIICFQFVAGGNLYHNGELPLNLPSFTQGDYITVVLDFDAKTMSFGKNGEEPQLAFEDIDAAELYPCVMFYSTNPGEKTKICKSQIECGDGYSITKESKESYLNHCLAASPLRVEPGLKLTVSMIITMYETISLPLTLHGFLVKMTDMQVRGTPRDMLPGDPHCAPLSAVLAESYVLLLRKLINSPVWNKQVNVCLLKRICQTKDLLPPSEPNKQETKERKLCEEESEESKEEEIKVPPDEDEKKQSYRVWPALAVIGGVDRGLRVGGQCFHKPTGRKAVVLGTLKQGLSTIKVQWDDLEASISDCLLSTLEPTELLVFNSDKLSGVTAEMFVNMTRLSGLTGEFEFPVCGFEEVNPFKLGQQELKRRHSSFIPGSNLSADQDQANRTVESLTNEMVNSIMGEVTRRGSVVKTWVDGRREQGKGDC</sequence>
<evidence type="ECO:0000259" key="3">
    <source>
        <dbReference type="PROSITE" id="PS50188"/>
    </source>
</evidence>
<accession>A0ABN7NLN6</accession>
<feature type="compositionally biased region" description="Basic and acidic residues" evidence="1">
    <location>
        <begin position="218"/>
        <end position="229"/>
    </location>
</feature>
<feature type="domain" description="B30.2/SPRY" evidence="3">
    <location>
        <begin position="1"/>
        <end position="93"/>
    </location>
</feature>
<dbReference type="InterPro" id="IPR001870">
    <property type="entry name" value="B30.2/SPRY"/>
</dbReference>
<name>A0ABN7NLN6_TIMPD</name>
<dbReference type="InterPro" id="IPR003877">
    <property type="entry name" value="SPRY_dom"/>
</dbReference>
<feature type="region of interest" description="Disordered" evidence="1">
    <location>
        <begin position="212"/>
        <end position="248"/>
    </location>
</feature>
<dbReference type="InterPro" id="IPR013320">
    <property type="entry name" value="ConA-like_dom_sf"/>
</dbReference>